<proteinExistence type="predicted"/>
<dbReference type="Proteomes" id="UP000265520">
    <property type="component" value="Unassembled WGS sequence"/>
</dbReference>
<protein>
    <submittedName>
        <fullName evidence="1">Uncharacterized protein</fullName>
    </submittedName>
</protein>
<evidence type="ECO:0000313" key="1">
    <source>
        <dbReference type="EMBL" id="MCI07752.1"/>
    </source>
</evidence>
<comment type="caution">
    <text evidence="1">The sequence shown here is derived from an EMBL/GenBank/DDBJ whole genome shotgun (WGS) entry which is preliminary data.</text>
</comment>
<evidence type="ECO:0000313" key="2">
    <source>
        <dbReference type="Proteomes" id="UP000265520"/>
    </source>
</evidence>
<organism evidence="1 2">
    <name type="scientific">Trifolium medium</name>
    <dbReference type="NCBI Taxonomy" id="97028"/>
    <lineage>
        <taxon>Eukaryota</taxon>
        <taxon>Viridiplantae</taxon>
        <taxon>Streptophyta</taxon>
        <taxon>Embryophyta</taxon>
        <taxon>Tracheophyta</taxon>
        <taxon>Spermatophyta</taxon>
        <taxon>Magnoliopsida</taxon>
        <taxon>eudicotyledons</taxon>
        <taxon>Gunneridae</taxon>
        <taxon>Pentapetalae</taxon>
        <taxon>rosids</taxon>
        <taxon>fabids</taxon>
        <taxon>Fabales</taxon>
        <taxon>Fabaceae</taxon>
        <taxon>Papilionoideae</taxon>
        <taxon>50 kb inversion clade</taxon>
        <taxon>NPAAA clade</taxon>
        <taxon>Hologalegina</taxon>
        <taxon>IRL clade</taxon>
        <taxon>Trifolieae</taxon>
        <taxon>Trifolium</taxon>
    </lineage>
</organism>
<sequence length="98" mass="10769">MTRSWNLETGETPCREDGQDDIDERIIQSIQIFLGDVFGVKQSWGLTRQGCVLDTIFGGGGSKVELRAADSYDRVYKRTRRQGGSGVGVHVSAHANPN</sequence>
<name>A0A392P7Q0_9FABA</name>
<dbReference type="EMBL" id="LXQA010066519">
    <property type="protein sequence ID" value="MCI07752.1"/>
    <property type="molecule type" value="Genomic_DNA"/>
</dbReference>
<dbReference type="AlphaFoldDB" id="A0A392P7Q0"/>
<reference evidence="1 2" key="1">
    <citation type="journal article" date="2018" name="Front. Plant Sci.">
        <title>Red Clover (Trifolium pratense) and Zigzag Clover (T. medium) - A Picture of Genomic Similarities and Differences.</title>
        <authorList>
            <person name="Dluhosova J."/>
            <person name="Istvanek J."/>
            <person name="Nedelnik J."/>
            <person name="Repkova J."/>
        </authorList>
    </citation>
    <scope>NUCLEOTIDE SEQUENCE [LARGE SCALE GENOMIC DNA]</scope>
    <source>
        <strain evidence="2">cv. 10/8</strain>
        <tissue evidence="1">Leaf</tissue>
    </source>
</reference>
<accession>A0A392P7Q0</accession>
<keyword evidence="2" id="KW-1185">Reference proteome</keyword>